<reference evidence="5 6" key="1">
    <citation type="submission" date="2018-05" db="EMBL/GenBank/DDBJ databases">
        <title>Evolution of GPA BGCs.</title>
        <authorList>
            <person name="Waglechner N."/>
            <person name="Wright G.D."/>
        </authorList>
    </citation>
    <scope>NUCLEOTIDE SEQUENCE [LARGE SCALE GENOMIC DNA]</scope>
    <source>
        <strain evidence="5 6">A82846</strain>
    </source>
</reference>
<comment type="similarity">
    <text evidence="2">Belongs to the bacterial solute-binding protein SsuA/TauA family.</text>
</comment>
<gene>
    <name evidence="5" type="ORF">DMH04_35645</name>
</gene>
<sequence>MAPSDSGLQAVSLSFKVRARPIAGGIRGGQKKIEERVLRRPKQTVRQTSTLSRRTLLAGMGAFALSACTDSSKSPANPTPEVPEIRLGVLEVTDTAPLFVAQREGIFAKYGLNPKFVTMELTGDQRPDLEQGGQADVTFDSWVTIFLNITDGADWVVLGEAYQAAPRTTGLVIAQSGINRLRSVSDLKGKPIGVNNLRGLGVLLTNSLLRTNGMLPTDVNYVERPFDKLADAVASGDVAAAWMVEPYMTRSQLETKCVLFADTAVGPTADFPQSGYACARSFARRNPNTVRAFQLALAEAQQRALDRALVEEVLPEYIKVSKNVAQLMNLGAYPSTTLAIRPQRVADLMLEQQFLKARIDVTSRMASVNPPS</sequence>
<evidence type="ECO:0000313" key="5">
    <source>
        <dbReference type="EMBL" id="RSM76984.1"/>
    </source>
</evidence>
<accession>A0A428YZW6</accession>
<evidence type="ECO:0000256" key="3">
    <source>
        <dbReference type="ARBA" id="ARBA00022729"/>
    </source>
</evidence>
<protein>
    <recommendedName>
        <fullName evidence="4">SsuA/THI5-like domain-containing protein</fullName>
    </recommendedName>
</protein>
<dbReference type="Gene3D" id="3.40.190.10">
    <property type="entry name" value="Periplasmic binding protein-like II"/>
    <property type="match status" value="2"/>
</dbReference>
<organism evidence="5 6">
    <name type="scientific">Kibdelosporangium aridum</name>
    <dbReference type="NCBI Taxonomy" id="2030"/>
    <lineage>
        <taxon>Bacteria</taxon>
        <taxon>Bacillati</taxon>
        <taxon>Actinomycetota</taxon>
        <taxon>Actinomycetes</taxon>
        <taxon>Pseudonocardiales</taxon>
        <taxon>Pseudonocardiaceae</taxon>
        <taxon>Kibdelosporangium</taxon>
    </lineage>
</organism>
<proteinExistence type="inferred from homology"/>
<evidence type="ECO:0000256" key="1">
    <source>
        <dbReference type="ARBA" id="ARBA00004418"/>
    </source>
</evidence>
<keyword evidence="3" id="KW-0732">Signal</keyword>
<dbReference type="AlphaFoldDB" id="A0A428YZW6"/>
<dbReference type="EMBL" id="QHKI01000042">
    <property type="protein sequence ID" value="RSM76984.1"/>
    <property type="molecule type" value="Genomic_DNA"/>
</dbReference>
<comment type="subcellular location">
    <subcellularLocation>
        <location evidence="1">Periplasm</location>
    </subcellularLocation>
</comment>
<feature type="domain" description="SsuA/THI5-like" evidence="4">
    <location>
        <begin position="93"/>
        <end position="306"/>
    </location>
</feature>
<dbReference type="OrthoDB" id="8892982at2"/>
<evidence type="ECO:0000259" key="4">
    <source>
        <dbReference type="Pfam" id="PF09084"/>
    </source>
</evidence>
<dbReference type="PANTHER" id="PTHR30024:SF47">
    <property type="entry name" value="TAURINE-BINDING PERIPLASMIC PROTEIN"/>
    <property type="match status" value="1"/>
</dbReference>
<dbReference type="GO" id="GO:0042597">
    <property type="term" value="C:periplasmic space"/>
    <property type="evidence" value="ECO:0007669"/>
    <property type="project" value="UniProtKB-SubCell"/>
</dbReference>
<name>A0A428YZW6_KIBAR</name>
<dbReference type="SUPFAM" id="SSF53850">
    <property type="entry name" value="Periplasmic binding protein-like II"/>
    <property type="match status" value="1"/>
</dbReference>
<dbReference type="InterPro" id="IPR015168">
    <property type="entry name" value="SsuA/THI5"/>
</dbReference>
<evidence type="ECO:0000313" key="6">
    <source>
        <dbReference type="Proteomes" id="UP000287547"/>
    </source>
</evidence>
<comment type="caution">
    <text evidence="5">The sequence shown here is derived from an EMBL/GenBank/DDBJ whole genome shotgun (WGS) entry which is preliminary data.</text>
</comment>
<evidence type="ECO:0000256" key="2">
    <source>
        <dbReference type="ARBA" id="ARBA00010742"/>
    </source>
</evidence>
<dbReference type="Pfam" id="PF09084">
    <property type="entry name" value="NMT1"/>
    <property type="match status" value="1"/>
</dbReference>
<dbReference type="Proteomes" id="UP000287547">
    <property type="component" value="Unassembled WGS sequence"/>
</dbReference>
<dbReference type="PANTHER" id="PTHR30024">
    <property type="entry name" value="ALIPHATIC SULFONATES-BINDING PROTEIN-RELATED"/>
    <property type="match status" value="1"/>
</dbReference>